<evidence type="ECO:0000256" key="5">
    <source>
        <dbReference type="ARBA" id="ARBA00022764"/>
    </source>
</evidence>
<evidence type="ECO:0000313" key="10">
    <source>
        <dbReference type="Proteomes" id="UP001597380"/>
    </source>
</evidence>
<evidence type="ECO:0000256" key="7">
    <source>
        <dbReference type="HAMAP-Rule" id="MF_00671"/>
    </source>
</evidence>
<feature type="domain" description="TolB N-terminal" evidence="8">
    <location>
        <begin position="24"/>
        <end position="128"/>
    </location>
</feature>
<feature type="signal peptide" evidence="7">
    <location>
        <begin position="1"/>
        <end position="22"/>
    </location>
</feature>
<dbReference type="Proteomes" id="UP001597380">
    <property type="component" value="Unassembled WGS sequence"/>
</dbReference>
<dbReference type="EMBL" id="JBHUHT010000031">
    <property type="protein sequence ID" value="MFD2098127.1"/>
    <property type="molecule type" value="Genomic_DNA"/>
</dbReference>
<comment type="subcellular location">
    <subcellularLocation>
        <location evidence="1 7">Periplasm</location>
    </subcellularLocation>
</comment>
<accession>A0ABW4XRZ7</accession>
<comment type="function">
    <text evidence="7">Part of the Tol-Pal system, which plays a role in outer membrane invagination during cell division and is important for maintaining outer membrane integrity.</text>
</comment>
<keyword evidence="3 7" id="KW-0132">Cell division</keyword>
<proteinExistence type="inferred from homology"/>
<dbReference type="InterPro" id="IPR011659">
    <property type="entry name" value="WD40"/>
</dbReference>
<dbReference type="SUPFAM" id="SSF52964">
    <property type="entry name" value="TolB, N-terminal domain"/>
    <property type="match status" value="1"/>
</dbReference>
<feature type="chain" id="PRO_5044911159" description="Tol-Pal system protein TolB" evidence="7">
    <location>
        <begin position="23"/>
        <end position="450"/>
    </location>
</feature>
<reference evidence="10" key="1">
    <citation type="journal article" date="2019" name="Int. J. Syst. Evol. Microbiol.">
        <title>The Global Catalogue of Microorganisms (GCM) 10K type strain sequencing project: providing services to taxonomists for standard genome sequencing and annotation.</title>
        <authorList>
            <consortium name="The Broad Institute Genomics Platform"/>
            <consortium name="The Broad Institute Genome Sequencing Center for Infectious Disease"/>
            <person name="Wu L."/>
            <person name="Ma J."/>
        </authorList>
    </citation>
    <scope>NUCLEOTIDE SEQUENCE [LARGE SCALE GENOMIC DNA]</scope>
    <source>
        <strain evidence="10">CGMCC 1.10992</strain>
    </source>
</reference>
<dbReference type="Gene3D" id="2.120.10.30">
    <property type="entry name" value="TolB, C-terminal domain"/>
    <property type="match status" value="1"/>
</dbReference>
<evidence type="ECO:0000256" key="4">
    <source>
        <dbReference type="ARBA" id="ARBA00022729"/>
    </source>
</evidence>
<gene>
    <name evidence="7 9" type="primary">tolB</name>
    <name evidence="9" type="ORF">ACFSJ3_19290</name>
</gene>
<keyword evidence="10" id="KW-1185">Reference proteome</keyword>
<evidence type="ECO:0000256" key="6">
    <source>
        <dbReference type="ARBA" id="ARBA00023306"/>
    </source>
</evidence>
<comment type="subunit">
    <text evidence="7">The Tol-Pal system is composed of five core proteins: the inner membrane proteins TolA, TolQ and TolR, the periplasmic protein TolB and the outer membrane protein Pal. They form a network linking the inner and outer membranes and the peptidoglycan layer.</text>
</comment>
<keyword evidence="4 7" id="KW-0732">Signal</keyword>
<dbReference type="InterPro" id="IPR011042">
    <property type="entry name" value="6-blade_b-propeller_TolB-like"/>
</dbReference>
<sequence precursor="true">MKRLLIATLGILLSFASSWSFAALEIVITEGMSEARPVAVVPFKSLDGKVPPTDLAEVVASDLRRSGRFNPVDIQQMPQTPSSSTEVNFEAWAILGVEAVVVGTTRMQPDGNYVVNYELVDVIRGKELNGGKPMLKDRKLVEDTGFVLSQGQRAVKPRQMRQYAHLISDRVFLSLTGQRGAFLTRIAYVVVNHNAKVPFQLMVADYDGYNETPLVRSKEPIMSPNWSPDGKKLAYVTFEKRKSEIYIQDIYTAKRTKLTTFEGINGAPQWSPDGKKIAMVLSKDGNPDIYVMDIETKALTRVTNHRAIDTEPSWSPDGQSLVFTSERGGKPQIYRVHLATGKVVRLTFDGEMNLGGSISPSGEELIMVNRTRGRYHIAKQDLTSGVMQVLTQTRLDESPSLAPNGSMIIYSTLHGQRQVLGMVSIDGRFKARLPAADGEVRAPAWSPYLY</sequence>
<dbReference type="HAMAP" id="MF_00671">
    <property type="entry name" value="TolB"/>
    <property type="match status" value="1"/>
</dbReference>
<evidence type="ECO:0000256" key="1">
    <source>
        <dbReference type="ARBA" id="ARBA00004418"/>
    </source>
</evidence>
<dbReference type="SUPFAM" id="SSF69304">
    <property type="entry name" value="Tricorn protease N-terminal domain"/>
    <property type="match status" value="1"/>
</dbReference>
<dbReference type="Gene3D" id="3.40.50.10070">
    <property type="entry name" value="TolB, N-terminal domain"/>
    <property type="match status" value="1"/>
</dbReference>
<evidence type="ECO:0000259" key="8">
    <source>
        <dbReference type="Pfam" id="PF04052"/>
    </source>
</evidence>
<dbReference type="InterPro" id="IPR014167">
    <property type="entry name" value="Tol-Pal_TolB"/>
</dbReference>
<name>A0ABW4XRZ7_9GAMM</name>
<comment type="similarity">
    <text evidence="2 7">Belongs to the TolB family.</text>
</comment>
<dbReference type="NCBIfam" id="TIGR02800">
    <property type="entry name" value="propeller_TolB"/>
    <property type="match status" value="1"/>
</dbReference>
<dbReference type="RefSeq" id="WP_345341372.1">
    <property type="nucleotide sequence ID" value="NZ_BAABLI010000025.1"/>
</dbReference>
<keyword evidence="5 7" id="KW-0574">Periplasm</keyword>
<evidence type="ECO:0000256" key="3">
    <source>
        <dbReference type="ARBA" id="ARBA00022618"/>
    </source>
</evidence>
<protein>
    <recommendedName>
        <fullName evidence="7">Tol-Pal system protein TolB</fullName>
    </recommendedName>
</protein>
<dbReference type="Pfam" id="PF07676">
    <property type="entry name" value="PD40"/>
    <property type="match status" value="4"/>
</dbReference>
<comment type="caution">
    <text evidence="9">The sequence shown here is derived from an EMBL/GenBank/DDBJ whole genome shotgun (WGS) entry which is preliminary data.</text>
</comment>
<dbReference type="PANTHER" id="PTHR36842:SF1">
    <property type="entry name" value="PROTEIN TOLB"/>
    <property type="match status" value="1"/>
</dbReference>
<keyword evidence="6 7" id="KW-0131">Cell cycle</keyword>
<organism evidence="9 10">
    <name type="scientific">Corallincola platygyrae</name>
    <dbReference type="NCBI Taxonomy" id="1193278"/>
    <lineage>
        <taxon>Bacteria</taxon>
        <taxon>Pseudomonadati</taxon>
        <taxon>Pseudomonadota</taxon>
        <taxon>Gammaproteobacteria</taxon>
        <taxon>Alteromonadales</taxon>
        <taxon>Psychromonadaceae</taxon>
        <taxon>Corallincola</taxon>
    </lineage>
</organism>
<dbReference type="Pfam" id="PF04052">
    <property type="entry name" value="TolB_N"/>
    <property type="match status" value="1"/>
</dbReference>
<dbReference type="InterPro" id="IPR007195">
    <property type="entry name" value="TolB_N"/>
</dbReference>
<evidence type="ECO:0000256" key="2">
    <source>
        <dbReference type="ARBA" id="ARBA00009820"/>
    </source>
</evidence>
<evidence type="ECO:0000313" key="9">
    <source>
        <dbReference type="EMBL" id="MFD2098127.1"/>
    </source>
</evidence>
<dbReference type="PANTHER" id="PTHR36842">
    <property type="entry name" value="PROTEIN TOLB HOMOLOG"/>
    <property type="match status" value="1"/>
</dbReference>